<feature type="chain" id="PRO_5037979948" description="Cytochrome c domain-containing protein" evidence="5">
    <location>
        <begin position="24"/>
        <end position="641"/>
    </location>
</feature>
<feature type="signal peptide" evidence="5">
    <location>
        <begin position="1"/>
        <end position="23"/>
    </location>
</feature>
<dbReference type="PANTHER" id="PTHR33546">
    <property type="entry name" value="LARGE, MULTIFUNCTIONAL SECRETED PROTEIN-RELATED"/>
    <property type="match status" value="1"/>
</dbReference>
<keyword evidence="5" id="KW-0732">Signal</keyword>
<evidence type="ECO:0000256" key="5">
    <source>
        <dbReference type="SAM" id="SignalP"/>
    </source>
</evidence>
<dbReference type="PROSITE" id="PS51007">
    <property type="entry name" value="CYTC"/>
    <property type="match status" value="1"/>
</dbReference>
<feature type="domain" description="Cytochrome c" evidence="6">
    <location>
        <begin position="550"/>
        <end position="633"/>
    </location>
</feature>
<evidence type="ECO:0000256" key="3">
    <source>
        <dbReference type="ARBA" id="ARBA00023004"/>
    </source>
</evidence>
<evidence type="ECO:0000256" key="1">
    <source>
        <dbReference type="ARBA" id="ARBA00022617"/>
    </source>
</evidence>
<dbReference type="InterPro" id="IPR036909">
    <property type="entry name" value="Cyt_c-like_dom_sf"/>
</dbReference>
<dbReference type="SUPFAM" id="SSF50952">
    <property type="entry name" value="Soluble quinoprotein glucose dehydrogenase"/>
    <property type="match status" value="1"/>
</dbReference>
<evidence type="ECO:0000259" key="6">
    <source>
        <dbReference type="PROSITE" id="PS51007"/>
    </source>
</evidence>
<gene>
    <name evidence="7" type="ORF">JIN87_05330</name>
</gene>
<keyword evidence="1 4" id="KW-0349">Heme</keyword>
<dbReference type="Proteomes" id="UP000617628">
    <property type="component" value="Unassembled WGS sequence"/>
</dbReference>
<dbReference type="AlphaFoldDB" id="A0A934RYP3"/>
<reference evidence="7" key="1">
    <citation type="submission" date="2021-01" db="EMBL/GenBank/DDBJ databases">
        <title>Modified the classification status of verrucomicrobia.</title>
        <authorList>
            <person name="Feng X."/>
        </authorList>
    </citation>
    <scope>NUCLEOTIDE SEQUENCE</scope>
    <source>
        <strain evidence="7">KCTC 13126</strain>
    </source>
</reference>
<sequence length="641" mass="71469">MKHSLHLLTALSLAATSFSYASAETPTEADYYPIHTVKAPEGVLLEVGGIAQLPEGRIAVSTRRGQVWLIDNPTMQGGLAPEFKLFAEGMHESLGLLFHQGDLYAAQNGELTRLRDTNGDERADIYETVAAWPLSAFYHEYSFGPKLAEDGTFFVTTNIAFGDEEWWRGESRVPWRGWALKIHPDGEIEPWATGLRSPAGLGMYEGELFYTDNQGDWVGSGGLWHLEKGDFVAHPAGLRWAEHASSPVEMTEAIFEQHLDHRQMKNANGFYIKPENIPDEKDPDFNYELLESFPNFRLPAVILPHGILGVSNAEIVVDESEGNFGPFSGQLFVGDQGQSKIMRVSLEKVQGEYQGVAFDFRSGFQSGVLRLDWGPNQSLFAGQTNRGWGSAGDEAHGLEFIEWNGKVPFEMKTVRAKPDGFEIEFTKPVDKETALDLASYSGRSYIYKYHPAYGSPQHDIEDLEFTGVHLSDDRLKAYLTVANLRQYYVHEIHARDLRDAENNHPLLHASAFYTLNAFPQGEGIDRNLLSTRRSEKKALDLNAQSPDGGIDPAVAQELLMKNTCTACHHADKRVIGPSFSEIAQRDYSPERIVELIYKPEPENWPDYATPMAPMPHVPEAEALAIARYINSLKGSNKAPAP</sequence>
<accession>A0A934RYP3</accession>
<proteinExistence type="predicted"/>
<dbReference type="InterPro" id="IPR011041">
    <property type="entry name" value="Quinoprot_gluc/sorb_DH_b-prop"/>
</dbReference>
<dbReference type="GO" id="GO:0046872">
    <property type="term" value="F:metal ion binding"/>
    <property type="evidence" value="ECO:0007669"/>
    <property type="project" value="UniProtKB-KW"/>
</dbReference>
<dbReference type="Gene3D" id="1.10.760.10">
    <property type="entry name" value="Cytochrome c-like domain"/>
    <property type="match status" value="1"/>
</dbReference>
<dbReference type="InterPro" id="IPR009056">
    <property type="entry name" value="Cyt_c-like_dom"/>
</dbReference>
<dbReference type="SUPFAM" id="SSF46626">
    <property type="entry name" value="Cytochrome c"/>
    <property type="match status" value="1"/>
</dbReference>
<evidence type="ECO:0000313" key="8">
    <source>
        <dbReference type="Proteomes" id="UP000617628"/>
    </source>
</evidence>
<organism evidence="7 8">
    <name type="scientific">Pelagicoccus mobilis</name>
    <dbReference type="NCBI Taxonomy" id="415221"/>
    <lineage>
        <taxon>Bacteria</taxon>
        <taxon>Pseudomonadati</taxon>
        <taxon>Verrucomicrobiota</taxon>
        <taxon>Opitutia</taxon>
        <taxon>Puniceicoccales</taxon>
        <taxon>Pelagicoccaceae</taxon>
        <taxon>Pelagicoccus</taxon>
    </lineage>
</organism>
<dbReference type="GO" id="GO:0020037">
    <property type="term" value="F:heme binding"/>
    <property type="evidence" value="ECO:0007669"/>
    <property type="project" value="InterPro"/>
</dbReference>
<keyword evidence="3 4" id="KW-0408">Iron</keyword>
<dbReference type="Gene3D" id="2.120.10.30">
    <property type="entry name" value="TolB, C-terminal domain"/>
    <property type="match status" value="1"/>
</dbReference>
<name>A0A934RYP3_9BACT</name>
<protein>
    <recommendedName>
        <fullName evidence="6">Cytochrome c domain-containing protein</fullName>
    </recommendedName>
</protein>
<dbReference type="GO" id="GO:0009055">
    <property type="term" value="F:electron transfer activity"/>
    <property type="evidence" value="ECO:0007669"/>
    <property type="project" value="InterPro"/>
</dbReference>
<evidence type="ECO:0000313" key="7">
    <source>
        <dbReference type="EMBL" id="MBK1876279.1"/>
    </source>
</evidence>
<dbReference type="Pfam" id="PF00034">
    <property type="entry name" value="Cytochrom_C"/>
    <property type="match status" value="1"/>
</dbReference>
<dbReference type="PANTHER" id="PTHR33546:SF1">
    <property type="entry name" value="LARGE, MULTIFUNCTIONAL SECRETED PROTEIN"/>
    <property type="match status" value="1"/>
</dbReference>
<comment type="caution">
    <text evidence="7">The sequence shown here is derived from an EMBL/GenBank/DDBJ whole genome shotgun (WGS) entry which is preliminary data.</text>
</comment>
<dbReference type="EMBL" id="JAENIL010000007">
    <property type="protein sequence ID" value="MBK1876279.1"/>
    <property type="molecule type" value="Genomic_DNA"/>
</dbReference>
<evidence type="ECO:0000256" key="4">
    <source>
        <dbReference type="PROSITE-ProRule" id="PRU00433"/>
    </source>
</evidence>
<keyword evidence="2 4" id="KW-0479">Metal-binding</keyword>
<dbReference type="InterPro" id="IPR011042">
    <property type="entry name" value="6-blade_b-propeller_TolB-like"/>
</dbReference>
<keyword evidence="8" id="KW-1185">Reference proteome</keyword>
<evidence type="ECO:0000256" key="2">
    <source>
        <dbReference type="ARBA" id="ARBA00022723"/>
    </source>
</evidence>
<dbReference type="RefSeq" id="WP_200354493.1">
    <property type="nucleotide sequence ID" value="NZ_JAENIL010000007.1"/>
</dbReference>